<keyword evidence="1" id="KW-0472">Membrane</keyword>
<feature type="transmembrane region" description="Helical" evidence="1">
    <location>
        <begin position="28"/>
        <end position="44"/>
    </location>
</feature>
<dbReference type="PANTHER" id="PTHR10555:SF170">
    <property type="entry name" value="FI18122P1"/>
    <property type="match status" value="1"/>
</dbReference>
<dbReference type="Gene3D" id="3.30.1520.10">
    <property type="entry name" value="Phox-like domain"/>
    <property type="match status" value="1"/>
</dbReference>
<evidence type="ECO:0000313" key="4">
    <source>
        <dbReference type="Proteomes" id="UP000092600"/>
    </source>
</evidence>
<evidence type="ECO:0000256" key="1">
    <source>
        <dbReference type="SAM" id="Phobius"/>
    </source>
</evidence>
<dbReference type="GO" id="GO:0035091">
    <property type="term" value="F:phosphatidylinositol binding"/>
    <property type="evidence" value="ECO:0007669"/>
    <property type="project" value="InterPro"/>
</dbReference>
<feature type="domain" description="PX" evidence="2">
    <location>
        <begin position="1"/>
        <end position="107"/>
    </location>
</feature>
<dbReference type="InterPro" id="IPR036871">
    <property type="entry name" value="PX_dom_sf"/>
</dbReference>
<protein>
    <submittedName>
        <fullName evidence="3">Sorting nexin 1</fullName>
    </submittedName>
</protein>
<dbReference type="Pfam" id="PF00787">
    <property type="entry name" value="PX"/>
    <property type="match status" value="1"/>
</dbReference>
<evidence type="ECO:0000259" key="2">
    <source>
        <dbReference type="PROSITE" id="PS50195"/>
    </source>
</evidence>
<dbReference type="PROSITE" id="PS50195">
    <property type="entry name" value="PX"/>
    <property type="match status" value="1"/>
</dbReference>
<keyword evidence="1" id="KW-0812">Transmembrane</keyword>
<sequence>MVRAARDKVACGTVPRLIYLNLKTQRKLLFAVTVISSGYMIGLLRSTKAFYSPLPEKSTVEKFRFSAEFIETRRQALDMFINRVASHPELRKSEDLKIFLQEDEEKMERIRTLEIGYFKKKPADLIQIFKRFTFSSLVVEVRSTEKSFSRELTTVSDETET</sequence>
<comment type="caution">
    <text evidence="3">The sequence shown here is derived from an EMBL/GenBank/DDBJ whole genome shotgun (WGS) entry which is preliminary data.</text>
</comment>
<dbReference type="EMBL" id="LSRQ01006587">
    <property type="protein sequence ID" value="OAY65952.1"/>
    <property type="molecule type" value="Genomic_DNA"/>
</dbReference>
<dbReference type="AlphaFoldDB" id="A0A199UM47"/>
<evidence type="ECO:0000313" key="3">
    <source>
        <dbReference type="EMBL" id="OAY65952.1"/>
    </source>
</evidence>
<reference evidence="3 4" key="1">
    <citation type="journal article" date="2016" name="DNA Res.">
        <title>The draft genome of MD-2 pineapple using hybrid error correction of long reads.</title>
        <authorList>
            <person name="Redwan R.M."/>
            <person name="Saidin A."/>
            <person name="Kumar S.V."/>
        </authorList>
    </citation>
    <scope>NUCLEOTIDE SEQUENCE [LARGE SCALE GENOMIC DNA]</scope>
    <source>
        <strain evidence="4">cv. MD2</strain>
        <tissue evidence="3">Leaf</tissue>
    </source>
</reference>
<dbReference type="GO" id="GO:0016020">
    <property type="term" value="C:membrane"/>
    <property type="evidence" value="ECO:0007669"/>
    <property type="project" value="UniProtKB-ARBA"/>
</dbReference>
<dbReference type="InterPro" id="IPR001683">
    <property type="entry name" value="PX_dom"/>
</dbReference>
<name>A0A199UM47_ANACO</name>
<keyword evidence="1" id="KW-1133">Transmembrane helix</keyword>
<dbReference type="Proteomes" id="UP000092600">
    <property type="component" value="Unassembled WGS sequence"/>
</dbReference>
<proteinExistence type="predicted"/>
<dbReference type="STRING" id="4615.A0A199UM47"/>
<accession>A0A199UM47</accession>
<dbReference type="PANTHER" id="PTHR10555">
    <property type="entry name" value="SORTING NEXIN"/>
    <property type="match status" value="1"/>
</dbReference>
<organism evidence="3 4">
    <name type="scientific">Ananas comosus</name>
    <name type="common">Pineapple</name>
    <name type="synonym">Ananas ananas</name>
    <dbReference type="NCBI Taxonomy" id="4615"/>
    <lineage>
        <taxon>Eukaryota</taxon>
        <taxon>Viridiplantae</taxon>
        <taxon>Streptophyta</taxon>
        <taxon>Embryophyta</taxon>
        <taxon>Tracheophyta</taxon>
        <taxon>Spermatophyta</taxon>
        <taxon>Magnoliopsida</taxon>
        <taxon>Liliopsida</taxon>
        <taxon>Poales</taxon>
        <taxon>Bromeliaceae</taxon>
        <taxon>Bromelioideae</taxon>
        <taxon>Ananas</taxon>
    </lineage>
</organism>
<gene>
    <name evidence="3" type="ORF">ACMD2_23718</name>
</gene>
<dbReference type="SUPFAM" id="SSF64268">
    <property type="entry name" value="PX domain"/>
    <property type="match status" value="1"/>
</dbReference>
<dbReference type="GO" id="GO:0005768">
    <property type="term" value="C:endosome"/>
    <property type="evidence" value="ECO:0007669"/>
    <property type="project" value="TreeGrafter"/>
</dbReference>